<dbReference type="Proteomes" id="UP000051568">
    <property type="component" value="Unassembled WGS sequence"/>
</dbReference>
<name>A0A0R2IM54_9LACO</name>
<protein>
    <submittedName>
        <fullName evidence="5">Lysozyme</fullName>
    </submittedName>
</protein>
<dbReference type="PANTHER" id="PTHR34135:SF2">
    <property type="entry name" value="LYSOZYME"/>
    <property type="match status" value="1"/>
</dbReference>
<dbReference type="STRING" id="319652.IV80_GL001607"/>
<keyword evidence="4" id="KW-0812">Transmembrane</keyword>
<gene>
    <name evidence="5" type="ORF">IV80_GL001607</name>
</gene>
<organism evidence="5 6">
    <name type="scientific">Pediococcus cellicola</name>
    <dbReference type="NCBI Taxonomy" id="319652"/>
    <lineage>
        <taxon>Bacteria</taxon>
        <taxon>Bacillati</taxon>
        <taxon>Bacillota</taxon>
        <taxon>Bacilli</taxon>
        <taxon>Lactobacillales</taxon>
        <taxon>Lactobacillaceae</taxon>
        <taxon>Pediococcus</taxon>
    </lineage>
</organism>
<accession>A0A0R2IM54</accession>
<dbReference type="Pfam" id="PF01183">
    <property type="entry name" value="Glyco_hydro_25"/>
    <property type="match status" value="1"/>
</dbReference>
<dbReference type="EMBL" id="JQBR01000006">
    <property type="protein sequence ID" value="KRN66047.1"/>
    <property type="molecule type" value="Genomic_DNA"/>
</dbReference>
<dbReference type="GO" id="GO:0016998">
    <property type="term" value="P:cell wall macromolecule catabolic process"/>
    <property type="evidence" value="ECO:0007669"/>
    <property type="project" value="InterPro"/>
</dbReference>
<dbReference type="SMART" id="SM00641">
    <property type="entry name" value="Glyco_25"/>
    <property type="match status" value="1"/>
</dbReference>
<dbReference type="InterPro" id="IPR018077">
    <property type="entry name" value="Glyco_hydro_fam25_subgr"/>
</dbReference>
<keyword evidence="4" id="KW-1133">Transmembrane helix</keyword>
<evidence type="ECO:0000313" key="5">
    <source>
        <dbReference type="EMBL" id="KRN66047.1"/>
    </source>
</evidence>
<proteinExistence type="inferred from homology"/>
<dbReference type="GO" id="GO:0016052">
    <property type="term" value="P:carbohydrate catabolic process"/>
    <property type="evidence" value="ECO:0007669"/>
    <property type="project" value="TreeGrafter"/>
</dbReference>
<dbReference type="AlphaFoldDB" id="A0A0R2IM54"/>
<evidence type="ECO:0000313" key="6">
    <source>
        <dbReference type="Proteomes" id="UP000051568"/>
    </source>
</evidence>
<dbReference type="GO" id="GO:0009253">
    <property type="term" value="P:peptidoglycan catabolic process"/>
    <property type="evidence" value="ECO:0007669"/>
    <property type="project" value="InterPro"/>
</dbReference>
<feature type="transmembrane region" description="Helical" evidence="4">
    <location>
        <begin position="25"/>
        <end position="45"/>
    </location>
</feature>
<dbReference type="SUPFAM" id="SSF51445">
    <property type="entry name" value="(Trans)glycosidases"/>
    <property type="match status" value="1"/>
</dbReference>
<keyword evidence="3" id="KW-0326">Glycosidase</keyword>
<dbReference type="InterPro" id="IPR002053">
    <property type="entry name" value="Glyco_hydro_25"/>
</dbReference>
<keyword evidence="2" id="KW-0378">Hydrolase</keyword>
<evidence type="ECO:0000256" key="1">
    <source>
        <dbReference type="ARBA" id="ARBA00010646"/>
    </source>
</evidence>
<evidence type="ECO:0000256" key="3">
    <source>
        <dbReference type="ARBA" id="ARBA00023295"/>
    </source>
</evidence>
<evidence type="ECO:0000256" key="2">
    <source>
        <dbReference type="ARBA" id="ARBA00022801"/>
    </source>
</evidence>
<reference evidence="5 6" key="1">
    <citation type="journal article" date="2015" name="Genome Announc.">
        <title>Expanding the biotechnology potential of lactobacilli through comparative genomics of 213 strains and associated genera.</title>
        <authorList>
            <person name="Sun Z."/>
            <person name="Harris H.M."/>
            <person name="McCann A."/>
            <person name="Guo C."/>
            <person name="Argimon S."/>
            <person name="Zhang W."/>
            <person name="Yang X."/>
            <person name="Jeffery I.B."/>
            <person name="Cooney J.C."/>
            <person name="Kagawa T.F."/>
            <person name="Liu W."/>
            <person name="Song Y."/>
            <person name="Salvetti E."/>
            <person name="Wrobel A."/>
            <person name="Rasinkangas P."/>
            <person name="Parkhill J."/>
            <person name="Rea M.C."/>
            <person name="O'Sullivan O."/>
            <person name="Ritari J."/>
            <person name="Douillard F.P."/>
            <person name="Paul Ross R."/>
            <person name="Yang R."/>
            <person name="Briner A.E."/>
            <person name="Felis G.E."/>
            <person name="de Vos W.M."/>
            <person name="Barrangou R."/>
            <person name="Klaenhammer T.R."/>
            <person name="Caufield P.W."/>
            <person name="Cui Y."/>
            <person name="Zhang H."/>
            <person name="O'Toole P.W."/>
        </authorList>
    </citation>
    <scope>NUCLEOTIDE SEQUENCE [LARGE SCALE GENOMIC DNA]</scope>
    <source>
        <strain evidence="5 6">DSM 17757</strain>
    </source>
</reference>
<dbReference type="PANTHER" id="PTHR34135">
    <property type="entry name" value="LYSOZYME"/>
    <property type="match status" value="1"/>
</dbReference>
<dbReference type="RefSeq" id="WP_057751276.1">
    <property type="nucleotide sequence ID" value="NZ_BJVH01000007.1"/>
</dbReference>
<dbReference type="PROSITE" id="PS51904">
    <property type="entry name" value="GLYCOSYL_HYDROL_F25_2"/>
    <property type="match status" value="1"/>
</dbReference>
<dbReference type="InterPro" id="IPR017853">
    <property type="entry name" value="GH"/>
</dbReference>
<sequence length="260" mass="29955">MSQPEIKPIYSSTYKHQKRRPWRKWLIALGVIAVIALSFLGWHLWQLHQTQTLRRYPIRGVSVSQQNGFVDFQGVQKAGMRFAYLKTTSGTTYFDDNFTANYDRIQGSNLKVGVYQVFSFSKSAREQAQYFIRKVGHKVGNLPIAIQVTYYGNYADKLPDNKKTGQKLQALTRQLANYYASPCIIWTTSTIAKNVVTPYLSDSRQWLMVNSLSQLANKKLDRRVEFVQYDDAADLQVSGQKMSFTMSVFTGEKQTWQEID</sequence>
<dbReference type="Gene3D" id="3.20.20.80">
    <property type="entry name" value="Glycosidases"/>
    <property type="match status" value="1"/>
</dbReference>
<evidence type="ECO:0000256" key="4">
    <source>
        <dbReference type="SAM" id="Phobius"/>
    </source>
</evidence>
<dbReference type="PATRIC" id="fig|319652.3.peg.1627"/>
<comment type="similarity">
    <text evidence="1">Belongs to the glycosyl hydrolase 25 family.</text>
</comment>
<keyword evidence="6" id="KW-1185">Reference proteome</keyword>
<keyword evidence="4" id="KW-0472">Membrane</keyword>
<dbReference type="GO" id="GO:0003796">
    <property type="term" value="F:lysozyme activity"/>
    <property type="evidence" value="ECO:0007669"/>
    <property type="project" value="InterPro"/>
</dbReference>
<comment type="caution">
    <text evidence="5">The sequence shown here is derived from an EMBL/GenBank/DDBJ whole genome shotgun (WGS) entry which is preliminary data.</text>
</comment>